<dbReference type="Proteomes" id="UP000033111">
    <property type="component" value="Chromosome"/>
</dbReference>
<dbReference type="NCBIfam" id="TIGR00153">
    <property type="entry name" value="TIGR00153 family protein"/>
    <property type="match status" value="1"/>
</dbReference>
<dbReference type="InterPro" id="IPR018445">
    <property type="entry name" value="Put_Phosphate_transp_reg"/>
</dbReference>
<dbReference type="AlphaFoldDB" id="A0A0E3P3G5"/>
<dbReference type="InterPro" id="IPR038078">
    <property type="entry name" value="PhoU-like_sf"/>
</dbReference>
<sequence length="229" mass="25701">MKDYIRSVLDVVAESPFVPLEMHARKGVLAVEKLAEAMEAYCNGDQALLDERTEEIDVLEHEADKIKQKIRASIPSSVRLPVNKKDLLSFLKQQDSIADFAQASAYWMTLRPCKDLPDEIKEGFLELMANSLKTARVYDQLVGELYKLLATSFSKEEIKETMQIVPEVEKLEHDVDVLETALLKKIFEHEGEIGGAGVCHLMGLVERIGGIADKSASAADRLRSMILRR</sequence>
<dbReference type="Gene3D" id="1.20.58.220">
    <property type="entry name" value="Phosphate transport system protein phou homolog 2, domain 2"/>
    <property type="match status" value="1"/>
</dbReference>
<protein>
    <recommendedName>
        <fullName evidence="4">TIGR00153 family protein</fullName>
    </recommendedName>
</protein>
<evidence type="ECO:0000313" key="2">
    <source>
        <dbReference type="EMBL" id="AKB28194.1"/>
    </source>
</evidence>
<dbReference type="Pfam" id="PF01865">
    <property type="entry name" value="PhoU_div"/>
    <property type="match status" value="1"/>
</dbReference>
<dbReference type="PATRIC" id="fig|1434120.4.peg.1892"/>
<dbReference type="HOGENOM" id="CLU_104916_0_0_2"/>
<dbReference type="RefSeq" id="WP_048171415.1">
    <property type="nucleotide sequence ID" value="NZ_CP009506.1"/>
</dbReference>
<dbReference type="InterPro" id="IPR002727">
    <property type="entry name" value="DUF47"/>
</dbReference>
<accession>A0A0E3P3G5</accession>
<dbReference type="PANTHER" id="PTHR36536:SF3">
    <property type="entry name" value="UPF0111 PROTEIN HI_1603"/>
    <property type="match status" value="1"/>
</dbReference>
<name>A0A0E3P3G5_9EURY</name>
<keyword evidence="3" id="KW-1185">Reference proteome</keyword>
<dbReference type="SUPFAM" id="SSF109755">
    <property type="entry name" value="PhoU-like"/>
    <property type="match status" value="1"/>
</dbReference>
<organism evidence="2 3">
    <name type="scientific">Methanosarcina siciliae T4/M</name>
    <dbReference type="NCBI Taxonomy" id="1434120"/>
    <lineage>
        <taxon>Archaea</taxon>
        <taxon>Methanobacteriati</taxon>
        <taxon>Methanobacteriota</taxon>
        <taxon>Stenosarchaea group</taxon>
        <taxon>Methanomicrobia</taxon>
        <taxon>Methanosarcinales</taxon>
        <taxon>Methanosarcinaceae</taxon>
        <taxon>Methanosarcina</taxon>
    </lineage>
</organism>
<dbReference type="GeneID" id="24860299"/>
<dbReference type="PANTHER" id="PTHR36536">
    <property type="entry name" value="UPF0111 PROTEIN HI_1603"/>
    <property type="match status" value="1"/>
</dbReference>
<reference evidence="2 3" key="1">
    <citation type="submission" date="2014-07" db="EMBL/GenBank/DDBJ databases">
        <title>Methanogenic archaea and the global carbon cycle.</title>
        <authorList>
            <person name="Henriksen J.R."/>
            <person name="Luke J."/>
            <person name="Reinhart S."/>
            <person name="Benedict M.N."/>
            <person name="Youngblut N.D."/>
            <person name="Metcalf M.E."/>
            <person name="Whitaker R.J."/>
            <person name="Metcalf W.W."/>
        </authorList>
    </citation>
    <scope>NUCLEOTIDE SEQUENCE [LARGE SCALE GENOMIC DNA]</scope>
    <source>
        <strain evidence="2 3">T4/M</strain>
    </source>
</reference>
<evidence type="ECO:0008006" key="4">
    <source>
        <dbReference type="Google" id="ProtNLM"/>
    </source>
</evidence>
<proteinExistence type="inferred from homology"/>
<dbReference type="KEGG" id="msw:MSSIT_1475"/>
<gene>
    <name evidence="2" type="ORF">MSSIT_1475</name>
</gene>
<evidence type="ECO:0000313" key="3">
    <source>
        <dbReference type="Proteomes" id="UP000033111"/>
    </source>
</evidence>
<comment type="similarity">
    <text evidence="1">Belongs to the UPF0111 family.</text>
</comment>
<dbReference type="EMBL" id="CP009506">
    <property type="protein sequence ID" value="AKB28194.1"/>
    <property type="molecule type" value="Genomic_DNA"/>
</dbReference>
<evidence type="ECO:0000256" key="1">
    <source>
        <dbReference type="ARBA" id="ARBA00008591"/>
    </source>
</evidence>
<dbReference type="OrthoDB" id="123511at2157"/>